<dbReference type="EMBL" id="CAUYUJ010015949">
    <property type="protein sequence ID" value="CAK0860141.1"/>
    <property type="molecule type" value="Genomic_DNA"/>
</dbReference>
<evidence type="ECO:0000313" key="2">
    <source>
        <dbReference type="Proteomes" id="UP001189429"/>
    </source>
</evidence>
<sequence>VNALQVWRHSGQSTMAGRASFFARCRPAQGAAGQRSLDVTIHMMFQWMWPASGPRDVARCLAVICRHELQKMRVPTPRKIDQSDLKPLRELFELMDVQRKGYLTAQDFDTFRFGGKGYPSNDLDADVVQAVCDNQQIDLPCFLELMCGHNALGHAGALRAYVAPEPEAGGLTAAGAGRGLRWLEREEVGFNGWVAEEPDIIEVSRLRFVDAVEDEVRRLRQIADDAQMSRSKGYVWKVIAATRISRWPPAFRAAAAAPAVTFVWRPLLGATGWWLSRQPLPPWPPHWLPL</sequence>
<name>A0ABN9ULX0_9DINO</name>
<protein>
    <recommendedName>
        <fullName evidence="3">Calmodulin</fullName>
    </recommendedName>
</protein>
<keyword evidence="2" id="KW-1185">Reference proteome</keyword>
<gene>
    <name evidence="1" type="ORF">PCOR1329_LOCUS49198</name>
</gene>
<feature type="non-terminal residue" evidence="1">
    <location>
        <position position="1"/>
    </location>
</feature>
<reference evidence="1" key="1">
    <citation type="submission" date="2023-10" db="EMBL/GenBank/DDBJ databases">
        <authorList>
            <person name="Chen Y."/>
            <person name="Shah S."/>
            <person name="Dougan E. K."/>
            <person name="Thang M."/>
            <person name="Chan C."/>
        </authorList>
    </citation>
    <scope>NUCLEOTIDE SEQUENCE [LARGE SCALE GENOMIC DNA]</scope>
</reference>
<evidence type="ECO:0000313" key="1">
    <source>
        <dbReference type="EMBL" id="CAK0860141.1"/>
    </source>
</evidence>
<dbReference type="Proteomes" id="UP001189429">
    <property type="component" value="Unassembled WGS sequence"/>
</dbReference>
<organism evidence="1 2">
    <name type="scientific">Prorocentrum cordatum</name>
    <dbReference type="NCBI Taxonomy" id="2364126"/>
    <lineage>
        <taxon>Eukaryota</taxon>
        <taxon>Sar</taxon>
        <taxon>Alveolata</taxon>
        <taxon>Dinophyceae</taxon>
        <taxon>Prorocentrales</taxon>
        <taxon>Prorocentraceae</taxon>
        <taxon>Prorocentrum</taxon>
    </lineage>
</organism>
<proteinExistence type="predicted"/>
<comment type="caution">
    <text evidence="1">The sequence shown here is derived from an EMBL/GenBank/DDBJ whole genome shotgun (WGS) entry which is preliminary data.</text>
</comment>
<evidence type="ECO:0008006" key="3">
    <source>
        <dbReference type="Google" id="ProtNLM"/>
    </source>
</evidence>
<accession>A0ABN9ULX0</accession>